<keyword evidence="4 7" id="KW-0812">Transmembrane</keyword>
<proteinExistence type="inferred from homology"/>
<keyword evidence="3" id="KW-0813">Transport</keyword>
<dbReference type="GO" id="GO:0016020">
    <property type="term" value="C:membrane"/>
    <property type="evidence" value="ECO:0007669"/>
    <property type="project" value="UniProtKB-SubCell"/>
</dbReference>
<dbReference type="InterPro" id="IPR013936">
    <property type="entry name" value="CRT-like"/>
</dbReference>
<feature type="transmembrane region" description="Helical" evidence="7">
    <location>
        <begin position="302"/>
        <end position="321"/>
    </location>
</feature>
<dbReference type="SUPFAM" id="SSF103481">
    <property type="entry name" value="Multidrug resistance efflux transporter EmrE"/>
    <property type="match status" value="1"/>
</dbReference>
<dbReference type="EMBL" id="CAUJNA010003551">
    <property type="protein sequence ID" value="CAJ1404698.1"/>
    <property type="molecule type" value="Genomic_DNA"/>
</dbReference>
<dbReference type="PANTHER" id="PTHR31326:SF1">
    <property type="entry name" value="PROTEIN CLT2, CHLOROPLASTIC"/>
    <property type="match status" value="1"/>
</dbReference>
<keyword evidence="5 7" id="KW-1133">Transmembrane helix</keyword>
<evidence type="ECO:0000256" key="3">
    <source>
        <dbReference type="ARBA" id="ARBA00022448"/>
    </source>
</evidence>
<sequence length="387" mass="43234">MNFTLLKITYTAFGDRRSFFVNQAINLLYIIYGGAILYPRMLCTSAVTKEMTAFPKKHFVIMGTLDSLGTFLTCLGTAYTPGSVTPLLNQLLIPFTMLVSTTWLRIRSRWQERLGATLIFAGACVSVLPKIVDDDSSSLHSLAAQSRWYAILFYALSNLPMAASSCYKEATFEDNHLDVWYLTQWVSIWQFLVSFAYMPLLVLPGFSSREGMSFAGVADAFSDGWQCYIQEDADCARRSTFSLLTGYCAVNVCFNTLGLYLTKHGSAVLNALSYSILLPFTTALFFTPLLGEYQEPLTRDAYFTFVGLMAVLVGFAIYQLYNQHVGDGVRRELTPEYSPTPVCPTSHLLEDFLEEPPEEAIGQPSFQERVIGLPPMPRHHSSSFSGT</sequence>
<evidence type="ECO:0000256" key="6">
    <source>
        <dbReference type="ARBA" id="ARBA00023136"/>
    </source>
</evidence>
<gene>
    <name evidence="8" type="ORF">EVOR1521_LOCUS27093</name>
</gene>
<comment type="similarity">
    <text evidence="2">Belongs to the CRT-like transporter family.</text>
</comment>
<reference evidence="8" key="1">
    <citation type="submission" date="2023-08" db="EMBL/GenBank/DDBJ databases">
        <authorList>
            <person name="Chen Y."/>
            <person name="Shah S."/>
            <person name="Dougan E. K."/>
            <person name="Thang M."/>
            <person name="Chan C."/>
        </authorList>
    </citation>
    <scope>NUCLEOTIDE SEQUENCE</scope>
</reference>
<dbReference type="InterPro" id="IPR037185">
    <property type="entry name" value="EmrE-like"/>
</dbReference>
<keyword evidence="9" id="KW-1185">Reference proteome</keyword>
<organism evidence="8 9">
    <name type="scientific">Effrenium voratum</name>
    <dbReference type="NCBI Taxonomy" id="2562239"/>
    <lineage>
        <taxon>Eukaryota</taxon>
        <taxon>Sar</taxon>
        <taxon>Alveolata</taxon>
        <taxon>Dinophyceae</taxon>
        <taxon>Suessiales</taxon>
        <taxon>Symbiodiniaceae</taxon>
        <taxon>Effrenium</taxon>
    </lineage>
</organism>
<evidence type="ECO:0000256" key="4">
    <source>
        <dbReference type="ARBA" id="ARBA00022692"/>
    </source>
</evidence>
<dbReference type="Pfam" id="PF08627">
    <property type="entry name" value="CRT-like"/>
    <property type="match status" value="1"/>
</dbReference>
<dbReference type="Proteomes" id="UP001178507">
    <property type="component" value="Unassembled WGS sequence"/>
</dbReference>
<feature type="transmembrane region" description="Helical" evidence="7">
    <location>
        <begin position="87"/>
        <end position="106"/>
    </location>
</feature>
<dbReference type="PANTHER" id="PTHR31326">
    <property type="entry name" value="PROTEIN CLT2, CHLOROPLASTIC"/>
    <property type="match status" value="1"/>
</dbReference>
<feature type="transmembrane region" description="Helical" evidence="7">
    <location>
        <begin position="241"/>
        <end position="261"/>
    </location>
</feature>
<evidence type="ECO:0000313" key="9">
    <source>
        <dbReference type="Proteomes" id="UP001178507"/>
    </source>
</evidence>
<accession>A0AA36JGR1</accession>
<feature type="transmembrane region" description="Helical" evidence="7">
    <location>
        <begin position="179"/>
        <end position="202"/>
    </location>
</feature>
<comment type="subcellular location">
    <subcellularLocation>
        <location evidence="1">Membrane</location>
        <topology evidence="1">Multi-pass membrane protein</topology>
    </subcellularLocation>
</comment>
<dbReference type="AlphaFoldDB" id="A0AA36JGR1"/>
<comment type="caution">
    <text evidence="8">The sequence shown here is derived from an EMBL/GenBank/DDBJ whole genome shotgun (WGS) entry which is preliminary data.</text>
</comment>
<evidence type="ECO:0000256" key="2">
    <source>
        <dbReference type="ARBA" id="ARBA00006690"/>
    </source>
</evidence>
<evidence type="ECO:0000256" key="1">
    <source>
        <dbReference type="ARBA" id="ARBA00004141"/>
    </source>
</evidence>
<feature type="transmembrane region" description="Helical" evidence="7">
    <location>
        <begin position="268"/>
        <end position="290"/>
    </location>
</feature>
<evidence type="ECO:0000256" key="5">
    <source>
        <dbReference type="ARBA" id="ARBA00022989"/>
    </source>
</evidence>
<evidence type="ECO:0000313" key="8">
    <source>
        <dbReference type="EMBL" id="CAJ1404698.1"/>
    </source>
</evidence>
<name>A0AA36JGR1_9DINO</name>
<feature type="transmembrane region" description="Helical" evidence="7">
    <location>
        <begin position="20"/>
        <end position="38"/>
    </location>
</feature>
<evidence type="ECO:0000256" key="7">
    <source>
        <dbReference type="SAM" id="Phobius"/>
    </source>
</evidence>
<keyword evidence="6 7" id="KW-0472">Membrane</keyword>
<protein>
    <submittedName>
        <fullName evidence="8">Uncharacterized protein</fullName>
    </submittedName>
</protein>
<feature type="transmembrane region" description="Helical" evidence="7">
    <location>
        <begin position="59"/>
        <end position="81"/>
    </location>
</feature>